<reference evidence="2" key="1">
    <citation type="journal article" date="2023" name="Mol. Phylogenet. Evol.">
        <title>Genome-scale phylogeny and comparative genomics of the fungal order Sordariales.</title>
        <authorList>
            <person name="Hensen N."/>
            <person name="Bonometti L."/>
            <person name="Westerberg I."/>
            <person name="Brannstrom I.O."/>
            <person name="Guillou S."/>
            <person name="Cros-Aarteil S."/>
            <person name="Calhoun S."/>
            <person name="Haridas S."/>
            <person name="Kuo A."/>
            <person name="Mondo S."/>
            <person name="Pangilinan J."/>
            <person name="Riley R."/>
            <person name="LaButti K."/>
            <person name="Andreopoulos B."/>
            <person name="Lipzen A."/>
            <person name="Chen C."/>
            <person name="Yan M."/>
            <person name="Daum C."/>
            <person name="Ng V."/>
            <person name="Clum A."/>
            <person name="Steindorff A."/>
            <person name="Ohm R.A."/>
            <person name="Martin F."/>
            <person name="Silar P."/>
            <person name="Natvig D.O."/>
            <person name="Lalanne C."/>
            <person name="Gautier V."/>
            <person name="Ament-Velasquez S.L."/>
            <person name="Kruys A."/>
            <person name="Hutchinson M.I."/>
            <person name="Powell A.J."/>
            <person name="Barry K."/>
            <person name="Miller A.N."/>
            <person name="Grigoriev I.V."/>
            <person name="Debuchy R."/>
            <person name="Gladieux P."/>
            <person name="Hiltunen Thoren M."/>
            <person name="Johannesson H."/>
        </authorList>
    </citation>
    <scope>NUCLEOTIDE SEQUENCE</scope>
    <source>
        <strain evidence="2">CBS 123565</strain>
    </source>
</reference>
<accession>A0AAN6ZF52</accession>
<feature type="transmembrane region" description="Helical" evidence="1">
    <location>
        <begin position="20"/>
        <end position="39"/>
    </location>
</feature>
<name>A0AAN6ZF52_9PEZI</name>
<keyword evidence="3" id="KW-1185">Reference proteome</keyword>
<keyword evidence="1" id="KW-0472">Membrane</keyword>
<keyword evidence="1" id="KW-1133">Transmembrane helix</keyword>
<dbReference type="Proteomes" id="UP001304895">
    <property type="component" value="Unassembled WGS sequence"/>
</dbReference>
<gene>
    <name evidence="2" type="ORF">BT67DRAFT_275873</name>
</gene>
<proteinExistence type="predicted"/>
<evidence type="ECO:0000256" key="1">
    <source>
        <dbReference type="SAM" id="Phobius"/>
    </source>
</evidence>
<evidence type="ECO:0000313" key="2">
    <source>
        <dbReference type="EMBL" id="KAK4135426.1"/>
    </source>
</evidence>
<sequence>MRHSQPQETTPLHRTQCHHCHAGIPMAFVIVFSFSFPFLPVPLDNLENSNKYRVRKFCTATSSSKSPGEQSTGSAMQWAIMTLVEPWSVTSSMHPCTKGCAT</sequence>
<comment type="caution">
    <text evidence="2">The sequence shown here is derived from an EMBL/GenBank/DDBJ whole genome shotgun (WGS) entry which is preliminary data.</text>
</comment>
<keyword evidence="1" id="KW-0812">Transmembrane</keyword>
<protein>
    <submittedName>
        <fullName evidence="2">Uncharacterized protein</fullName>
    </submittedName>
</protein>
<dbReference type="AlphaFoldDB" id="A0AAN6ZF52"/>
<organism evidence="2 3">
    <name type="scientific">Trichocladium antarcticum</name>
    <dbReference type="NCBI Taxonomy" id="1450529"/>
    <lineage>
        <taxon>Eukaryota</taxon>
        <taxon>Fungi</taxon>
        <taxon>Dikarya</taxon>
        <taxon>Ascomycota</taxon>
        <taxon>Pezizomycotina</taxon>
        <taxon>Sordariomycetes</taxon>
        <taxon>Sordariomycetidae</taxon>
        <taxon>Sordariales</taxon>
        <taxon>Chaetomiaceae</taxon>
        <taxon>Trichocladium</taxon>
    </lineage>
</organism>
<dbReference type="EMBL" id="MU853406">
    <property type="protein sequence ID" value="KAK4135426.1"/>
    <property type="molecule type" value="Genomic_DNA"/>
</dbReference>
<evidence type="ECO:0000313" key="3">
    <source>
        <dbReference type="Proteomes" id="UP001304895"/>
    </source>
</evidence>
<reference evidence="2" key="2">
    <citation type="submission" date="2023-05" db="EMBL/GenBank/DDBJ databases">
        <authorList>
            <consortium name="Lawrence Berkeley National Laboratory"/>
            <person name="Steindorff A."/>
            <person name="Hensen N."/>
            <person name="Bonometti L."/>
            <person name="Westerberg I."/>
            <person name="Brannstrom I.O."/>
            <person name="Guillou S."/>
            <person name="Cros-Aarteil S."/>
            <person name="Calhoun S."/>
            <person name="Haridas S."/>
            <person name="Kuo A."/>
            <person name="Mondo S."/>
            <person name="Pangilinan J."/>
            <person name="Riley R."/>
            <person name="Labutti K."/>
            <person name="Andreopoulos B."/>
            <person name="Lipzen A."/>
            <person name="Chen C."/>
            <person name="Yanf M."/>
            <person name="Daum C."/>
            <person name="Ng V."/>
            <person name="Clum A."/>
            <person name="Ohm R."/>
            <person name="Martin F."/>
            <person name="Silar P."/>
            <person name="Natvig D."/>
            <person name="Lalanne C."/>
            <person name="Gautier V."/>
            <person name="Ament-Velasquez S.L."/>
            <person name="Kruys A."/>
            <person name="Hutchinson M.I."/>
            <person name="Powell A.J."/>
            <person name="Barry K."/>
            <person name="Miller A.N."/>
            <person name="Grigoriev I.V."/>
            <person name="Debuchy R."/>
            <person name="Gladieux P."/>
            <person name="Thoren M.H."/>
            <person name="Johannesson H."/>
        </authorList>
    </citation>
    <scope>NUCLEOTIDE SEQUENCE</scope>
    <source>
        <strain evidence="2">CBS 123565</strain>
    </source>
</reference>